<proteinExistence type="predicted"/>
<name>A0A438GHV5_VITVI</name>
<accession>A0A438GHV5</accession>
<evidence type="ECO:0000256" key="1">
    <source>
        <dbReference type="SAM" id="MobiDB-lite"/>
    </source>
</evidence>
<gene>
    <name evidence="2" type="ORF">CK203_055181</name>
</gene>
<comment type="caution">
    <text evidence="2">The sequence shown here is derived from an EMBL/GenBank/DDBJ whole genome shotgun (WGS) entry which is preliminary data.</text>
</comment>
<organism evidence="2 3">
    <name type="scientific">Vitis vinifera</name>
    <name type="common">Grape</name>
    <dbReference type="NCBI Taxonomy" id="29760"/>
    <lineage>
        <taxon>Eukaryota</taxon>
        <taxon>Viridiplantae</taxon>
        <taxon>Streptophyta</taxon>
        <taxon>Embryophyta</taxon>
        <taxon>Tracheophyta</taxon>
        <taxon>Spermatophyta</taxon>
        <taxon>Magnoliopsida</taxon>
        <taxon>eudicotyledons</taxon>
        <taxon>Gunneridae</taxon>
        <taxon>Pentapetalae</taxon>
        <taxon>rosids</taxon>
        <taxon>Vitales</taxon>
        <taxon>Vitaceae</taxon>
        <taxon>Viteae</taxon>
        <taxon>Vitis</taxon>
    </lineage>
</organism>
<evidence type="ECO:0000313" key="2">
    <source>
        <dbReference type="EMBL" id="RVW71775.1"/>
    </source>
</evidence>
<evidence type="ECO:0000313" key="3">
    <source>
        <dbReference type="Proteomes" id="UP000288805"/>
    </source>
</evidence>
<reference evidence="2 3" key="1">
    <citation type="journal article" date="2018" name="PLoS Genet.">
        <title>Population sequencing reveals clonal diversity and ancestral inbreeding in the grapevine cultivar Chardonnay.</title>
        <authorList>
            <person name="Roach M.J."/>
            <person name="Johnson D.L."/>
            <person name="Bohlmann J."/>
            <person name="van Vuuren H.J."/>
            <person name="Jones S.J."/>
            <person name="Pretorius I.S."/>
            <person name="Schmidt S.A."/>
            <person name="Borneman A.R."/>
        </authorList>
    </citation>
    <scope>NUCLEOTIDE SEQUENCE [LARGE SCALE GENOMIC DNA]</scope>
    <source>
        <strain evidence="3">cv. Chardonnay</strain>
        <tissue evidence="2">Leaf</tissue>
    </source>
</reference>
<sequence length="151" mass="16814">MARDHSAWLGTTASRAGPVDWGEGPQLATPLGIEPRISGFIRRSSLNLSWVAYPCGFQAWIRIGDRLVRGLDPHSQLEQIPDHRDMDPQYTTVDQLADTMASLRDVILGLGQRIDGHQTQPLPIPGAPCMTLPHHHHHHLGHLDLLYSRTT</sequence>
<protein>
    <submittedName>
        <fullName evidence="2">Uncharacterized protein</fullName>
    </submittedName>
</protein>
<dbReference type="AlphaFoldDB" id="A0A438GHV5"/>
<dbReference type="Proteomes" id="UP000288805">
    <property type="component" value="Unassembled WGS sequence"/>
</dbReference>
<feature type="region of interest" description="Disordered" evidence="1">
    <location>
        <begin position="1"/>
        <end position="24"/>
    </location>
</feature>
<dbReference type="EMBL" id="QGNW01000430">
    <property type="protein sequence ID" value="RVW71775.1"/>
    <property type="molecule type" value="Genomic_DNA"/>
</dbReference>